<evidence type="ECO:0000256" key="4">
    <source>
        <dbReference type="SAM" id="Coils"/>
    </source>
</evidence>
<accession>A0A507FFT0</accession>
<dbReference type="EMBL" id="QEAP01000096">
    <property type="protein sequence ID" value="TPX75083.1"/>
    <property type="molecule type" value="Genomic_DNA"/>
</dbReference>
<feature type="coiled-coil region" evidence="4">
    <location>
        <begin position="258"/>
        <end position="285"/>
    </location>
</feature>
<comment type="similarity">
    <text evidence="2">Belongs to the THOC5 family.</text>
</comment>
<reference evidence="6 7" key="1">
    <citation type="journal article" date="2019" name="Sci. Rep.">
        <title>Comparative genomics of chytrid fungi reveal insights into the obligate biotrophic and pathogenic lifestyle of Synchytrium endobioticum.</title>
        <authorList>
            <person name="van de Vossenberg B.T.L.H."/>
            <person name="Warris S."/>
            <person name="Nguyen H.D.T."/>
            <person name="van Gent-Pelzer M.P.E."/>
            <person name="Joly D.L."/>
            <person name="van de Geest H.C."/>
            <person name="Bonants P.J.M."/>
            <person name="Smith D.S."/>
            <person name="Levesque C.A."/>
            <person name="van der Lee T.A.J."/>
        </authorList>
    </citation>
    <scope>NUCLEOTIDE SEQUENCE [LARGE SCALE GENOMIC DNA]</scope>
    <source>
        <strain evidence="6 7">CBS 675.73</strain>
    </source>
</reference>
<keyword evidence="4" id="KW-0175">Coiled coil</keyword>
<organism evidence="6 7">
    <name type="scientific">Chytriomyces confervae</name>
    <dbReference type="NCBI Taxonomy" id="246404"/>
    <lineage>
        <taxon>Eukaryota</taxon>
        <taxon>Fungi</taxon>
        <taxon>Fungi incertae sedis</taxon>
        <taxon>Chytridiomycota</taxon>
        <taxon>Chytridiomycota incertae sedis</taxon>
        <taxon>Chytridiomycetes</taxon>
        <taxon>Chytridiales</taxon>
        <taxon>Chytriomycetaceae</taxon>
        <taxon>Chytriomyces</taxon>
    </lineage>
</organism>
<proteinExistence type="inferred from homology"/>
<dbReference type="OrthoDB" id="20582at2759"/>
<dbReference type="STRING" id="246404.A0A507FFT0"/>
<comment type="subcellular location">
    <subcellularLocation>
        <location evidence="1">Nucleus</location>
    </subcellularLocation>
</comment>
<gene>
    <name evidence="6" type="ORF">CcCBS67573_g03640</name>
</gene>
<evidence type="ECO:0000313" key="7">
    <source>
        <dbReference type="Proteomes" id="UP000320333"/>
    </source>
</evidence>
<feature type="region of interest" description="Disordered" evidence="5">
    <location>
        <begin position="349"/>
        <end position="370"/>
    </location>
</feature>
<sequence>MGEEERVIGALRASAQSLINSGPITLAHASAAWSANGANNSHNTISSNSSSNGPKAATNQSSAGSNIHVKKTAYARPGAPSNANAMPQGHTHTPQQPQTPLPPPPPPTPAATASHAFMQLLSLSRLALAQSRAAKQETSDAKAALDAAALHERNLLYERDHLRREIANMRAFDSIYQDIPLMSLSQYRAADSISYRDESSDMLIDSDMNSSSEFDTQNDIDHDPLNDNAHASMLKRLEAEYQERKRLKADEDALISVRERIVKENEEKRVQLESLDKELELLLQATLPLQDRLGMPITRTRQQASDAQFLSRPLFVLYQEILNYNSLARDDDQIEFDIVGRENSMEMDVDEASGENGLAKQKKSDSSSNHNAKHEISVKCTFKAFGSSSNCRVTLHFYYLPRLDTVIVATPILTSPPAQPIHCVKNAFSLACLFQSGDTGLELGSSEKSGEKPRHLQSLKANSNEETENRANASEKDLQGASGSNMSSLFNPKEAGGYAYTWVQSLCGKNQQDANGGSFGPAESVENLEMVGSNDDGVVDSLEAPKLNGGASSNDRNESSRNIAGPFGRVVAAVRKRLDSLWDISDNLGSLFVPGRKLPVAVGQRKDRGNGRVFGWKDVIDEENQNCIDGLVSIECKNTTFVFKCELGWNYPDVGAKFSFIEQKTSMGEVIGEASDEMNELCQLVNSRTETLFGLFADSRPSLLAVYQLTNLVACLECHVLGDMELSGLF</sequence>
<evidence type="ECO:0000256" key="2">
    <source>
        <dbReference type="ARBA" id="ARBA00008044"/>
    </source>
</evidence>
<evidence type="ECO:0000256" key="3">
    <source>
        <dbReference type="ARBA" id="ARBA00023242"/>
    </source>
</evidence>
<evidence type="ECO:0000313" key="6">
    <source>
        <dbReference type="EMBL" id="TPX75083.1"/>
    </source>
</evidence>
<dbReference type="AlphaFoldDB" id="A0A507FFT0"/>
<dbReference type="PANTHER" id="PTHR13375">
    <property type="entry name" value="FMS INTERACTING PROTEIN"/>
    <property type="match status" value="1"/>
</dbReference>
<feature type="compositionally biased region" description="Low complexity" evidence="5">
    <location>
        <begin position="43"/>
        <end position="52"/>
    </location>
</feature>
<evidence type="ECO:0000256" key="1">
    <source>
        <dbReference type="ARBA" id="ARBA00004123"/>
    </source>
</evidence>
<protein>
    <submittedName>
        <fullName evidence="6">Uncharacterized protein</fullName>
    </submittedName>
</protein>
<feature type="compositionally biased region" description="Basic and acidic residues" evidence="5">
    <location>
        <begin position="467"/>
        <end position="478"/>
    </location>
</feature>
<feature type="compositionally biased region" description="Low complexity" evidence="5">
    <location>
        <begin position="87"/>
        <end position="96"/>
    </location>
</feature>
<keyword evidence="3" id="KW-0539">Nucleus</keyword>
<dbReference type="Proteomes" id="UP000320333">
    <property type="component" value="Unassembled WGS sequence"/>
</dbReference>
<feature type="region of interest" description="Disordered" evidence="5">
    <location>
        <begin position="43"/>
        <end position="112"/>
    </location>
</feature>
<dbReference type="Pfam" id="PF09766">
    <property type="entry name" value="FmiP_Thoc5"/>
    <property type="match status" value="1"/>
</dbReference>
<dbReference type="GO" id="GO:0003729">
    <property type="term" value="F:mRNA binding"/>
    <property type="evidence" value="ECO:0007669"/>
    <property type="project" value="TreeGrafter"/>
</dbReference>
<keyword evidence="7" id="KW-1185">Reference proteome</keyword>
<dbReference type="InterPro" id="IPR019163">
    <property type="entry name" value="THO_Thoc5"/>
</dbReference>
<dbReference type="PANTHER" id="PTHR13375:SF3">
    <property type="entry name" value="THO COMPLEX SUBUNIT 5 HOMOLOG"/>
    <property type="match status" value="1"/>
</dbReference>
<feature type="region of interest" description="Disordered" evidence="5">
    <location>
        <begin position="443"/>
        <end position="486"/>
    </location>
</feature>
<comment type="caution">
    <text evidence="6">The sequence shown here is derived from an EMBL/GenBank/DDBJ whole genome shotgun (WGS) entry which is preliminary data.</text>
</comment>
<name>A0A507FFT0_9FUNG</name>
<dbReference type="GO" id="GO:0000445">
    <property type="term" value="C:THO complex part of transcription export complex"/>
    <property type="evidence" value="ECO:0007669"/>
    <property type="project" value="TreeGrafter"/>
</dbReference>
<dbReference type="GO" id="GO:0006406">
    <property type="term" value="P:mRNA export from nucleus"/>
    <property type="evidence" value="ECO:0007669"/>
    <property type="project" value="TreeGrafter"/>
</dbReference>
<feature type="compositionally biased region" description="Pro residues" evidence="5">
    <location>
        <begin position="97"/>
        <end position="109"/>
    </location>
</feature>
<evidence type="ECO:0000256" key="5">
    <source>
        <dbReference type="SAM" id="MobiDB-lite"/>
    </source>
</evidence>